<accession>A0A1G9NXL9</accession>
<sequence length="578" mass="66195">MKKAAFIFIFTICASTLLAQKNKQNKDGAVIVVGKVLNQRDSLQVKDLFFEGLHEKIVMNYFEAALNFEKVLDVDPTNDAAMYELANIKFDQNNTAEAEGLIRNAVTVNPDNEWYWVLLSDIYKKTNKIAQLVPVLEELSKIAPEKEAYYYDKANAFLILRKVDDAASAYNEIEKKFGPSDDLTSARQRILMQQGKSERLEEELRDQIASKPEELRNYIYLSEVLTKSGDREKAIEVLIKAKSVSPSNAMVRLALADHYKALKQYENTFIELKVAFADPNLDIDEKVRIVLSFFPMFAEMKARAYANELASIMVKVHPDEAKAFAVQGDVLFQERKYEQAQESYKKALAINDQVYQIWEQLLRIEVSRGEFQQAIADGNKALNIFPNQAALYLYTGIGYAQTRNHEKAASILKSALDLESEDKEVLLQIYSTLGDSYNALKRFKESDQAYNKALELDSRNSYVLNNYAYYLSLRGENLEEAEKMSKRSLEIDPDNASSEDTYAWILFRLKRYADAKMWIEKSLQGKPANNATQQEHYGDILYFLGEKEKALEQWQKAKAQGSGSEKLDKKINEKKYID</sequence>
<evidence type="ECO:0000256" key="2">
    <source>
        <dbReference type="SAM" id="MobiDB-lite"/>
    </source>
</evidence>
<evidence type="ECO:0000256" key="1">
    <source>
        <dbReference type="PROSITE-ProRule" id="PRU00339"/>
    </source>
</evidence>
<dbReference type="Pfam" id="PF13432">
    <property type="entry name" value="TPR_16"/>
    <property type="match status" value="1"/>
</dbReference>
<organism evidence="3 4">
    <name type="scientific">Daejeonella rubra</name>
    <dbReference type="NCBI Taxonomy" id="990371"/>
    <lineage>
        <taxon>Bacteria</taxon>
        <taxon>Pseudomonadati</taxon>
        <taxon>Bacteroidota</taxon>
        <taxon>Sphingobacteriia</taxon>
        <taxon>Sphingobacteriales</taxon>
        <taxon>Sphingobacteriaceae</taxon>
        <taxon>Daejeonella</taxon>
    </lineage>
</organism>
<dbReference type="PROSITE" id="PS50005">
    <property type="entry name" value="TPR"/>
    <property type="match status" value="4"/>
</dbReference>
<feature type="repeat" description="TPR" evidence="1">
    <location>
        <begin position="389"/>
        <end position="422"/>
    </location>
</feature>
<dbReference type="PANTHER" id="PTHR12558">
    <property type="entry name" value="CELL DIVISION CYCLE 16,23,27"/>
    <property type="match status" value="1"/>
</dbReference>
<name>A0A1G9NXL9_9SPHI</name>
<dbReference type="AlphaFoldDB" id="A0A1G9NXL9"/>
<keyword evidence="4" id="KW-1185">Reference proteome</keyword>
<gene>
    <name evidence="3" type="ORF">SAMN05421813_103216</name>
</gene>
<dbReference type="SUPFAM" id="SSF48452">
    <property type="entry name" value="TPR-like"/>
    <property type="match status" value="2"/>
</dbReference>
<protein>
    <submittedName>
        <fullName evidence="3">Tetratricopeptide repeat-containing protein</fullName>
    </submittedName>
</protein>
<evidence type="ECO:0000313" key="4">
    <source>
        <dbReference type="Proteomes" id="UP000199226"/>
    </source>
</evidence>
<keyword evidence="1" id="KW-0802">TPR repeat</keyword>
<dbReference type="InterPro" id="IPR019734">
    <property type="entry name" value="TPR_rpt"/>
</dbReference>
<feature type="repeat" description="TPR" evidence="1">
    <location>
        <begin position="321"/>
        <end position="354"/>
    </location>
</feature>
<dbReference type="STRING" id="990371.SAMN05421813_103216"/>
<evidence type="ECO:0000313" key="3">
    <source>
        <dbReference type="EMBL" id="SDL91130.1"/>
    </source>
</evidence>
<dbReference type="Pfam" id="PF13181">
    <property type="entry name" value="TPR_8"/>
    <property type="match status" value="1"/>
</dbReference>
<dbReference type="Proteomes" id="UP000199226">
    <property type="component" value="Unassembled WGS sequence"/>
</dbReference>
<dbReference type="SMART" id="SM00028">
    <property type="entry name" value="TPR"/>
    <property type="match status" value="9"/>
</dbReference>
<dbReference type="PANTHER" id="PTHR12558:SF13">
    <property type="entry name" value="CELL DIVISION CYCLE PROTEIN 27 HOMOLOG"/>
    <property type="match status" value="1"/>
</dbReference>
<dbReference type="RefSeq" id="WP_090700218.1">
    <property type="nucleotide sequence ID" value="NZ_FNHH01000003.1"/>
</dbReference>
<feature type="repeat" description="TPR" evidence="1">
    <location>
        <begin position="215"/>
        <end position="248"/>
    </location>
</feature>
<dbReference type="Pfam" id="PF14559">
    <property type="entry name" value="TPR_19"/>
    <property type="match status" value="1"/>
</dbReference>
<dbReference type="InterPro" id="IPR011990">
    <property type="entry name" value="TPR-like_helical_dom_sf"/>
</dbReference>
<reference evidence="4" key="1">
    <citation type="submission" date="2016-10" db="EMBL/GenBank/DDBJ databases">
        <authorList>
            <person name="Varghese N."/>
            <person name="Submissions S."/>
        </authorList>
    </citation>
    <scope>NUCLEOTIDE SEQUENCE [LARGE SCALE GENOMIC DNA]</scope>
    <source>
        <strain evidence="4">DSM 24536</strain>
    </source>
</reference>
<dbReference type="OrthoDB" id="9814220at2"/>
<feature type="compositionally biased region" description="Basic and acidic residues" evidence="2">
    <location>
        <begin position="565"/>
        <end position="578"/>
    </location>
</feature>
<dbReference type="Gene3D" id="1.25.40.10">
    <property type="entry name" value="Tetratricopeptide repeat domain"/>
    <property type="match status" value="4"/>
</dbReference>
<feature type="repeat" description="TPR" evidence="1">
    <location>
        <begin position="427"/>
        <end position="460"/>
    </location>
</feature>
<proteinExistence type="predicted"/>
<feature type="region of interest" description="Disordered" evidence="2">
    <location>
        <begin position="555"/>
        <end position="578"/>
    </location>
</feature>
<dbReference type="EMBL" id="FNHH01000003">
    <property type="protein sequence ID" value="SDL91130.1"/>
    <property type="molecule type" value="Genomic_DNA"/>
</dbReference>